<reference evidence="2 3" key="1">
    <citation type="journal article" date="2004" name="Science">
        <title>The genome of the diatom Thalassiosira pseudonana: ecology, evolution, and metabolism.</title>
        <authorList>
            <person name="Armbrust E.V."/>
            <person name="Berges J.A."/>
            <person name="Bowler C."/>
            <person name="Green B.R."/>
            <person name="Martinez D."/>
            <person name="Putnam N.H."/>
            <person name="Zhou S."/>
            <person name="Allen A.E."/>
            <person name="Apt K.E."/>
            <person name="Bechner M."/>
            <person name="Brzezinski M.A."/>
            <person name="Chaal B.K."/>
            <person name="Chiovitti A."/>
            <person name="Davis A.K."/>
            <person name="Demarest M.S."/>
            <person name="Detter J.C."/>
            <person name="Glavina T."/>
            <person name="Goodstein D."/>
            <person name="Hadi M.Z."/>
            <person name="Hellsten U."/>
            <person name="Hildebrand M."/>
            <person name="Jenkins B.D."/>
            <person name="Jurka J."/>
            <person name="Kapitonov V.V."/>
            <person name="Kroger N."/>
            <person name="Lau W.W."/>
            <person name="Lane T.W."/>
            <person name="Larimer F.W."/>
            <person name="Lippmeier J.C."/>
            <person name="Lucas S."/>
            <person name="Medina M."/>
            <person name="Montsant A."/>
            <person name="Obornik M."/>
            <person name="Parker M.S."/>
            <person name="Palenik B."/>
            <person name="Pazour G.J."/>
            <person name="Richardson P.M."/>
            <person name="Rynearson T.A."/>
            <person name="Saito M.A."/>
            <person name="Schwartz D.C."/>
            <person name="Thamatrakoln K."/>
            <person name="Valentin K."/>
            <person name="Vardi A."/>
            <person name="Wilkerson F.P."/>
            <person name="Rokhsar D.S."/>
        </authorList>
    </citation>
    <scope>NUCLEOTIDE SEQUENCE [LARGE SCALE GENOMIC DNA]</scope>
    <source>
        <strain evidence="2 3">CCMP1335</strain>
    </source>
</reference>
<dbReference type="InParanoid" id="B8C5B1"/>
<dbReference type="eggNOG" id="ENOG502SRFK">
    <property type="taxonomic scope" value="Eukaryota"/>
</dbReference>
<feature type="compositionally biased region" description="Acidic residues" evidence="1">
    <location>
        <begin position="633"/>
        <end position="644"/>
    </location>
</feature>
<feature type="region of interest" description="Disordered" evidence="1">
    <location>
        <begin position="90"/>
        <end position="116"/>
    </location>
</feature>
<keyword evidence="3" id="KW-1185">Reference proteome</keyword>
<dbReference type="HOGENOM" id="CLU_293304_0_0_1"/>
<feature type="compositionally biased region" description="Basic and acidic residues" evidence="1">
    <location>
        <begin position="678"/>
        <end position="696"/>
    </location>
</feature>
<protein>
    <submittedName>
        <fullName evidence="2">Uncharacterized protein</fullName>
    </submittedName>
</protein>
<evidence type="ECO:0000313" key="2">
    <source>
        <dbReference type="EMBL" id="EED91478.1"/>
    </source>
</evidence>
<feature type="compositionally biased region" description="Basic and acidic residues" evidence="1">
    <location>
        <begin position="297"/>
        <end position="307"/>
    </location>
</feature>
<feature type="region of interest" description="Disordered" evidence="1">
    <location>
        <begin position="866"/>
        <end position="915"/>
    </location>
</feature>
<organism evidence="2 3">
    <name type="scientific">Thalassiosira pseudonana</name>
    <name type="common">Marine diatom</name>
    <name type="synonym">Cyclotella nana</name>
    <dbReference type="NCBI Taxonomy" id="35128"/>
    <lineage>
        <taxon>Eukaryota</taxon>
        <taxon>Sar</taxon>
        <taxon>Stramenopiles</taxon>
        <taxon>Ochrophyta</taxon>
        <taxon>Bacillariophyta</taxon>
        <taxon>Coscinodiscophyceae</taxon>
        <taxon>Thalassiosirophycidae</taxon>
        <taxon>Thalassiosirales</taxon>
        <taxon>Thalassiosiraceae</taxon>
        <taxon>Thalassiosira</taxon>
    </lineage>
</organism>
<dbReference type="Proteomes" id="UP000001449">
    <property type="component" value="Chromosome 6"/>
</dbReference>
<feature type="region of interest" description="Disordered" evidence="1">
    <location>
        <begin position="838"/>
        <end position="857"/>
    </location>
</feature>
<dbReference type="AlphaFoldDB" id="B8C5B1"/>
<dbReference type="GO" id="GO:0003677">
    <property type="term" value="F:DNA binding"/>
    <property type="evidence" value="ECO:0007669"/>
    <property type="project" value="InterPro"/>
</dbReference>
<feature type="compositionally biased region" description="Basic residues" evidence="1">
    <location>
        <begin position="254"/>
        <end position="280"/>
    </location>
</feature>
<feature type="compositionally biased region" description="Acidic residues" evidence="1">
    <location>
        <begin position="601"/>
        <end position="623"/>
    </location>
</feature>
<feature type="compositionally biased region" description="Polar residues" evidence="1">
    <location>
        <begin position="244"/>
        <end position="253"/>
    </location>
</feature>
<feature type="region of interest" description="Disordered" evidence="1">
    <location>
        <begin position="180"/>
        <end position="356"/>
    </location>
</feature>
<name>B8C5B1_THAPS</name>
<dbReference type="RefSeq" id="XP_002291371.1">
    <property type="nucleotide sequence ID" value="XM_002291335.1"/>
</dbReference>
<dbReference type="InterPro" id="IPR017956">
    <property type="entry name" value="AT_hook_DNA-bd_motif"/>
</dbReference>
<feature type="compositionally biased region" description="Basic and acidic residues" evidence="1">
    <location>
        <begin position="180"/>
        <end position="201"/>
    </location>
</feature>
<feature type="compositionally biased region" description="Basic residues" evidence="1">
    <location>
        <begin position="287"/>
        <end position="296"/>
    </location>
</feature>
<evidence type="ECO:0000256" key="1">
    <source>
        <dbReference type="SAM" id="MobiDB-lite"/>
    </source>
</evidence>
<feature type="compositionally biased region" description="Acidic residues" evidence="1">
    <location>
        <begin position="339"/>
        <end position="356"/>
    </location>
</feature>
<dbReference type="OMA" id="FWYGVKF"/>
<reference evidence="2 3" key="2">
    <citation type="journal article" date="2008" name="Nature">
        <title>The Phaeodactylum genome reveals the evolutionary history of diatom genomes.</title>
        <authorList>
            <person name="Bowler C."/>
            <person name="Allen A.E."/>
            <person name="Badger J.H."/>
            <person name="Grimwood J."/>
            <person name="Jabbari K."/>
            <person name="Kuo A."/>
            <person name="Maheswari U."/>
            <person name="Martens C."/>
            <person name="Maumus F."/>
            <person name="Otillar R.P."/>
            <person name="Rayko E."/>
            <person name="Salamov A."/>
            <person name="Vandepoele K."/>
            <person name="Beszteri B."/>
            <person name="Gruber A."/>
            <person name="Heijde M."/>
            <person name="Katinka M."/>
            <person name="Mock T."/>
            <person name="Valentin K."/>
            <person name="Verret F."/>
            <person name="Berges J.A."/>
            <person name="Brownlee C."/>
            <person name="Cadoret J.P."/>
            <person name="Chiovitti A."/>
            <person name="Choi C.J."/>
            <person name="Coesel S."/>
            <person name="De Martino A."/>
            <person name="Detter J.C."/>
            <person name="Durkin C."/>
            <person name="Falciatore A."/>
            <person name="Fournet J."/>
            <person name="Haruta M."/>
            <person name="Huysman M.J."/>
            <person name="Jenkins B.D."/>
            <person name="Jiroutova K."/>
            <person name="Jorgensen R.E."/>
            <person name="Joubert Y."/>
            <person name="Kaplan A."/>
            <person name="Kroger N."/>
            <person name="Kroth P.G."/>
            <person name="La Roche J."/>
            <person name="Lindquist E."/>
            <person name="Lommer M."/>
            <person name="Martin-Jezequel V."/>
            <person name="Lopez P.J."/>
            <person name="Lucas S."/>
            <person name="Mangogna M."/>
            <person name="McGinnis K."/>
            <person name="Medlin L.K."/>
            <person name="Montsant A."/>
            <person name="Oudot-Le Secq M.P."/>
            <person name="Napoli C."/>
            <person name="Obornik M."/>
            <person name="Parker M.S."/>
            <person name="Petit J.L."/>
            <person name="Porcel B.M."/>
            <person name="Poulsen N."/>
            <person name="Robison M."/>
            <person name="Rychlewski L."/>
            <person name="Rynearson T.A."/>
            <person name="Schmutz J."/>
            <person name="Shapiro H."/>
            <person name="Siaut M."/>
            <person name="Stanley M."/>
            <person name="Sussman M.R."/>
            <person name="Taylor A.R."/>
            <person name="Vardi A."/>
            <person name="von Dassow P."/>
            <person name="Vyverman W."/>
            <person name="Willis A."/>
            <person name="Wyrwicz L.S."/>
            <person name="Rokhsar D.S."/>
            <person name="Weissenbach J."/>
            <person name="Armbrust E.V."/>
            <person name="Green B.R."/>
            <person name="Van de Peer Y."/>
            <person name="Grigoriev I.V."/>
        </authorList>
    </citation>
    <scope>NUCLEOTIDE SEQUENCE [LARGE SCALE GENOMIC DNA]</scope>
    <source>
        <strain evidence="2 3">CCMP1335</strain>
    </source>
</reference>
<dbReference type="SMART" id="SM00384">
    <property type="entry name" value="AT_hook"/>
    <property type="match status" value="3"/>
</dbReference>
<dbReference type="EMBL" id="CM000643">
    <property type="protein sequence ID" value="EED91478.1"/>
    <property type="molecule type" value="Genomic_DNA"/>
</dbReference>
<feature type="compositionally biased region" description="Acidic residues" evidence="1">
    <location>
        <begin position="202"/>
        <end position="220"/>
    </location>
</feature>
<feature type="compositionally biased region" description="Low complexity" evidence="1">
    <location>
        <begin position="902"/>
        <end position="915"/>
    </location>
</feature>
<dbReference type="PaxDb" id="35128-Thaps6012"/>
<dbReference type="GeneID" id="7451167"/>
<proteinExistence type="predicted"/>
<feature type="compositionally biased region" description="Polar residues" evidence="1">
    <location>
        <begin position="226"/>
        <end position="237"/>
    </location>
</feature>
<feature type="region of interest" description="Disordered" evidence="1">
    <location>
        <begin position="524"/>
        <end position="696"/>
    </location>
</feature>
<evidence type="ECO:0000313" key="3">
    <source>
        <dbReference type="Proteomes" id="UP000001449"/>
    </source>
</evidence>
<feature type="compositionally biased region" description="Basic and acidic residues" evidence="1">
    <location>
        <begin position="545"/>
        <end position="555"/>
    </location>
</feature>
<sequence>MVKQQQQQQTTEIRIKRTVLRRVVTDKLEALLRGDFYVRNHLGQECFEPIVREVREFHELCRLAQQQQQQQLQGENGAAARSSVVAPLADLSQAPPQPNNNNNNGTLPPPPQSFTPETETFIQIIAASIMIDASMRGENAGESDPRFIKKKKKLLAKTLKGDKWYDFVREICRFDKMRRGEDVSDGDRGELEDSESEKGEESEGSSEESEEEEEEDDDHDNESRLSDTSATSLSRTTDGAEDGFSTSATSSKGQHGKHHKKKSKHHKREKKRLKKERKQRKREEKRLKRKLKKEKLKLKQAEKEKAKAAKKKRKYASVGADGSEEESSTAAAGTRGDDNDNNQDDPMDQDDEYTEEEIELATKEDFEKYRDDLLSKIPKSVKKRFREGGFSRWGKDWLPCLELGPFDVEPGPVRDMWIDMYNNTRLNGREMSRLVFWYGVKFEERGQAYSFVPSSKLVDYEEGESKGYSEMPKKIQNKIDKKAKLTKTEEQMMRGLIEIKKDMARDKSERIKWMMSFQEDYEVAESQTEPAKEEGKIKRKPGRPKKTDVDGEPVKRKPGRPKKSDADGDEAPSTKKKAGRPKKEEKSSKKSTSKKFVIIDGDQDSALESDDDDDDEDFNDESSDGGKGADMTVDSDNESEDGDDERSGKGGPRKRKAQSIEKKPKKRSKANMTEEEIKEERKRKAAEYREKKRREKAEALGLDYVPGRKKSKKKIAEEEQQRFTECEDVFLPLIDSLREGKNDHDVDSVLKNIGAILEKVEMLTPPFLRAYPLGMLVREVRKTFEGSGPEVKNHCKRLTNEMKRVYTEKEKSIPEDFVPVKRKKVKAAALAEAKKPEPVVDVPEPKSAAEYTDPVQSNGFLEQVSADAVKSEPPKQKKTFSIKGMFEKPKLTPKPRAAPTAVSSGPVSPKPKSLPSWVTGPALKMVDFHEQHAKERNFALEFLSDAASTMSSEKVDPLSVSQSLELAIFAETKLRGRDWKQYWEKVHDVVAMLSPGKDQPNAIMLGIVRGDYQDSSELVKLSRREIQSLNQQRLKRD</sequence>
<dbReference type="KEGG" id="tps:THAPSDRAFT_6012"/>
<gene>
    <name evidence="2" type="ORF">THAPSDRAFT_6012</name>
</gene>
<accession>B8C5B1</accession>
<feature type="compositionally biased region" description="Basic residues" evidence="1">
    <location>
        <begin position="651"/>
        <end position="669"/>
    </location>
</feature>